<proteinExistence type="predicted"/>
<gene>
    <name evidence="1" type="ORF">E2C01_012529</name>
</gene>
<dbReference type="EMBL" id="VSRR010000785">
    <property type="protein sequence ID" value="MPC19610.1"/>
    <property type="molecule type" value="Genomic_DNA"/>
</dbReference>
<reference evidence="1 2" key="1">
    <citation type="submission" date="2019-05" db="EMBL/GenBank/DDBJ databases">
        <title>Another draft genome of Portunus trituberculatus and its Hox gene families provides insights of decapod evolution.</title>
        <authorList>
            <person name="Jeong J.-H."/>
            <person name="Song I."/>
            <person name="Kim S."/>
            <person name="Choi T."/>
            <person name="Kim D."/>
            <person name="Ryu S."/>
            <person name="Kim W."/>
        </authorList>
    </citation>
    <scope>NUCLEOTIDE SEQUENCE [LARGE SCALE GENOMIC DNA]</scope>
    <source>
        <tissue evidence="1">Muscle</tissue>
    </source>
</reference>
<organism evidence="1 2">
    <name type="scientific">Portunus trituberculatus</name>
    <name type="common">Swimming crab</name>
    <name type="synonym">Neptunus trituberculatus</name>
    <dbReference type="NCBI Taxonomy" id="210409"/>
    <lineage>
        <taxon>Eukaryota</taxon>
        <taxon>Metazoa</taxon>
        <taxon>Ecdysozoa</taxon>
        <taxon>Arthropoda</taxon>
        <taxon>Crustacea</taxon>
        <taxon>Multicrustacea</taxon>
        <taxon>Malacostraca</taxon>
        <taxon>Eumalacostraca</taxon>
        <taxon>Eucarida</taxon>
        <taxon>Decapoda</taxon>
        <taxon>Pleocyemata</taxon>
        <taxon>Brachyura</taxon>
        <taxon>Eubrachyura</taxon>
        <taxon>Portunoidea</taxon>
        <taxon>Portunidae</taxon>
        <taxon>Portuninae</taxon>
        <taxon>Portunus</taxon>
    </lineage>
</organism>
<keyword evidence="2" id="KW-1185">Reference proteome</keyword>
<comment type="caution">
    <text evidence="1">The sequence shown here is derived from an EMBL/GenBank/DDBJ whole genome shotgun (WGS) entry which is preliminary data.</text>
</comment>
<sequence>MKAILQYRSLVHRDSSSVNTQPPHHFLTAITPIIPPRSVAVTSVVPGGVSDLVPGGGEGSLA</sequence>
<evidence type="ECO:0000313" key="2">
    <source>
        <dbReference type="Proteomes" id="UP000324222"/>
    </source>
</evidence>
<name>A0A5B7DE47_PORTR</name>
<accession>A0A5B7DE47</accession>
<dbReference type="AlphaFoldDB" id="A0A5B7DE47"/>
<evidence type="ECO:0000313" key="1">
    <source>
        <dbReference type="EMBL" id="MPC19610.1"/>
    </source>
</evidence>
<dbReference type="Proteomes" id="UP000324222">
    <property type="component" value="Unassembled WGS sequence"/>
</dbReference>
<protein>
    <submittedName>
        <fullName evidence="1">Uncharacterized protein</fullName>
    </submittedName>
</protein>